<sequence length="84" mass="9073">MCYNLVMSNCTCNLPKYTNVERAALASFTTGAQVVAFHRARHAGTTIVSNGFDDFLVGGKVERGTRIELSCGAVIGLPFSRFGR</sequence>
<gene>
    <name evidence="1" type="primary">52</name>
    <name evidence="1" type="ORF">SEA_PHRIENDS_52</name>
</gene>
<reference evidence="1 2" key="1">
    <citation type="submission" date="2019-03" db="EMBL/GenBank/DDBJ databases">
        <authorList>
            <person name="Hakim S."/>
            <person name="Johnson K.A."/>
            <person name="Bal N.S."/>
            <person name="Dessimoz E.C."/>
            <person name="DiSaverio C."/>
            <person name="Gill A.E."/>
            <person name="Glova D.V.C."/>
            <person name="Gopalasundaram N."/>
            <person name="Hawk S.L."/>
            <person name="Heizman D.T."/>
            <person name="Kim C.K."/>
            <person name="Louie K."/>
            <person name="Marfatia B."/>
            <person name="Marfo-Sarbeng A."/>
            <person name="Pradhan A."/>
            <person name="Ravi A."/>
            <person name="Ruf B.A."/>
            <person name="Sekar S."/>
            <person name="Surapaneni A.S."/>
            <person name="Thompson S.D."/>
            <person name="Vinnakota P."/>
            <person name="Virk H.R."/>
            <person name="Dalia R."/>
            <person name="Khakhina S."/>
            <person name="Gurney S.M.R."/>
            <person name="Garlena R.A."/>
            <person name="Russell D.A."/>
            <person name="Pope W.H."/>
            <person name="Jacobs-Sera D."/>
            <person name="Hatfull G.F."/>
        </authorList>
    </citation>
    <scope>NUCLEOTIDE SEQUENCE [LARGE SCALE GENOMIC DNA]</scope>
</reference>
<dbReference type="Proteomes" id="UP000297013">
    <property type="component" value="Segment"/>
</dbReference>
<evidence type="ECO:0000313" key="1">
    <source>
        <dbReference type="EMBL" id="QBZ72978.1"/>
    </source>
</evidence>
<proteinExistence type="predicted"/>
<accession>A0A4D6E2V6</accession>
<evidence type="ECO:0000313" key="2">
    <source>
        <dbReference type="Proteomes" id="UP000297013"/>
    </source>
</evidence>
<protein>
    <submittedName>
        <fullName evidence="1">Uncharacterized protein</fullName>
    </submittedName>
</protein>
<dbReference type="EMBL" id="MK620902">
    <property type="protein sequence ID" value="QBZ72978.1"/>
    <property type="molecule type" value="Genomic_DNA"/>
</dbReference>
<name>A0A4D6E2V6_9CAUD</name>
<organism evidence="1 2">
    <name type="scientific">Microbacterium phage Phriends</name>
    <dbReference type="NCBI Taxonomy" id="2562194"/>
    <lineage>
        <taxon>Viruses</taxon>
        <taxon>Duplodnaviria</taxon>
        <taxon>Heunggongvirae</taxon>
        <taxon>Uroviricota</taxon>
        <taxon>Caudoviricetes</taxon>
        <taxon>Ilzatvirus</taxon>
        <taxon>Ilzatvirus teagan</taxon>
    </lineage>
</organism>